<protein>
    <submittedName>
        <fullName evidence="2">Uncharacterized protein</fullName>
    </submittedName>
</protein>
<reference evidence="2 3" key="1">
    <citation type="submission" date="2019-11" db="EMBL/GenBank/DDBJ databases">
        <title>Whole genome sequence of Oryza granulata.</title>
        <authorList>
            <person name="Li W."/>
        </authorList>
    </citation>
    <scope>NUCLEOTIDE SEQUENCE [LARGE SCALE GENOMIC DNA]</scope>
    <source>
        <strain evidence="3">cv. Menghai</strain>
        <tissue evidence="2">Leaf</tissue>
    </source>
</reference>
<gene>
    <name evidence="2" type="ORF">E2562_038304</name>
</gene>
<dbReference type="AlphaFoldDB" id="A0A6G1CM96"/>
<feature type="region of interest" description="Disordered" evidence="1">
    <location>
        <begin position="1"/>
        <end position="91"/>
    </location>
</feature>
<dbReference type="EMBL" id="SPHZ02000009">
    <property type="protein sequence ID" value="KAF0901187.1"/>
    <property type="molecule type" value="Genomic_DNA"/>
</dbReference>
<organism evidence="2 3">
    <name type="scientific">Oryza meyeriana var. granulata</name>
    <dbReference type="NCBI Taxonomy" id="110450"/>
    <lineage>
        <taxon>Eukaryota</taxon>
        <taxon>Viridiplantae</taxon>
        <taxon>Streptophyta</taxon>
        <taxon>Embryophyta</taxon>
        <taxon>Tracheophyta</taxon>
        <taxon>Spermatophyta</taxon>
        <taxon>Magnoliopsida</taxon>
        <taxon>Liliopsida</taxon>
        <taxon>Poales</taxon>
        <taxon>Poaceae</taxon>
        <taxon>BOP clade</taxon>
        <taxon>Oryzoideae</taxon>
        <taxon>Oryzeae</taxon>
        <taxon>Oryzinae</taxon>
        <taxon>Oryza</taxon>
        <taxon>Oryza meyeriana</taxon>
    </lineage>
</organism>
<keyword evidence="3" id="KW-1185">Reference proteome</keyword>
<sequence length="109" mass="11586">MAMTTCQRQVAVREIARPGQGRQCRQQHGSEDDHDGDASASQAAEEHRAPGRKKKRMAVVLELTGEAGKSDDEGSLEQGTLGGGVGHRSGDRLGIVLGSLETSNPQYSE</sequence>
<evidence type="ECO:0000256" key="1">
    <source>
        <dbReference type="SAM" id="MobiDB-lite"/>
    </source>
</evidence>
<proteinExistence type="predicted"/>
<evidence type="ECO:0000313" key="2">
    <source>
        <dbReference type="EMBL" id="KAF0901187.1"/>
    </source>
</evidence>
<name>A0A6G1CM96_9ORYZ</name>
<evidence type="ECO:0000313" key="3">
    <source>
        <dbReference type="Proteomes" id="UP000479710"/>
    </source>
</evidence>
<comment type="caution">
    <text evidence="2">The sequence shown here is derived from an EMBL/GenBank/DDBJ whole genome shotgun (WGS) entry which is preliminary data.</text>
</comment>
<dbReference type="Proteomes" id="UP000479710">
    <property type="component" value="Unassembled WGS sequence"/>
</dbReference>
<accession>A0A6G1CM96</accession>